<dbReference type="PROSITE" id="PS50893">
    <property type="entry name" value="ABC_TRANSPORTER_2"/>
    <property type="match status" value="1"/>
</dbReference>
<dbReference type="GO" id="GO:0005524">
    <property type="term" value="F:ATP binding"/>
    <property type="evidence" value="ECO:0007669"/>
    <property type="project" value="UniProtKB-KW"/>
</dbReference>
<evidence type="ECO:0000259" key="5">
    <source>
        <dbReference type="PROSITE" id="PS50893"/>
    </source>
</evidence>
<keyword evidence="4 6" id="KW-0067">ATP-binding</keyword>
<name>A0A399EL44_9DEIN</name>
<dbReference type="InterPro" id="IPR003593">
    <property type="entry name" value="AAA+_ATPase"/>
</dbReference>
<comment type="similarity">
    <text evidence="1">Belongs to the ABC transporter superfamily.</text>
</comment>
<evidence type="ECO:0000256" key="4">
    <source>
        <dbReference type="ARBA" id="ARBA00022840"/>
    </source>
</evidence>
<dbReference type="InterPro" id="IPR003439">
    <property type="entry name" value="ABC_transporter-like_ATP-bd"/>
</dbReference>
<sequence>MVQAIPKTQPTLKARGETVLRVEGLGKRFGGVVAVEGVDLEVRRGEIFGFLGPNGAGKTTTLGMIVGLVEPSAGKVELLGEPVRPGRTHALRKVGALLGAPAIYPHLSARQHLELVAGLHGGITRQRMEEVLEQLGIARAAHRAAGSYSTGMKQRLGVAMALLAEPELLVLDEPSNGMDPSGMKEMRELMRSLAAQGVTIIFSSHILHEVEQVCDRIAVIHKGKRVAQGAVRDLLAGGDGVRVRVESPEEAALVLGGLAGRAEVQGEYLLVRGLEARAVVSRLVQAGLVPSEVVPIESGLEELFLELTGGGQ</sequence>
<evidence type="ECO:0000256" key="2">
    <source>
        <dbReference type="ARBA" id="ARBA00022448"/>
    </source>
</evidence>
<dbReference type="OrthoDB" id="24472at2"/>
<dbReference type="EC" id="3.6.3.-" evidence="6"/>
<reference evidence="6 7" key="1">
    <citation type="submission" date="2018-08" db="EMBL/GenBank/DDBJ databases">
        <title>Meiothermus terrae DSM 26712 genome sequencing project.</title>
        <authorList>
            <person name="Da Costa M.S."/>
            <person name="Albuquerque L."/>
            <person name="Raposo P."/>
            <person name="Froufe H.J.C."/>
            <person name="Barroso C.S."/>
            <person name="Egas C."/>
        </authorList>
    </citation>
    <scope>NUCLEOTIDE SEQUENCE [LARGE SCALE GENOMIC DNA]</scope>
    <source>
        <strain evidence="6 7">DSM 26712</strain>
    </source>
</reference>
<dbReference type="SMART" id="SM00382">
    <property type="entry name" value="AAA"/>
    <property type="match status" value="1"/>
</dbReference>
<evidence type="ECO:0000256" key="1">
    <source>
        <dbReference type="ARBA" id="ARBA00005417"/>
    </source>
</evidence>
<comment type="caution">
    <text evidence="6">The sequence shown here is derived from an EMBL/GenBank/DDBJ whole genome shotgun (WGS) entry which is preliminary data.</text>
</comment>
<keyword evidence="7" id="KW-1185">Reference proteome</keyword>
<dbReference type="PANTHER" id="PTHR43335">
    <property type="entry name" value="ABC TRANSPORTER, ATP-BINDING PROTEIN"/>
    <property type="match status" value="1"/>
</dbReference>
<dbReference type="PANTHER" id="PTHR43335:SF4">
    <property type="entry name" value="ABC TRANSPORTER, ATP-BINDING PROTEIN"/>
    <property type="match status" value="1"/>
</dbReference>
<gene>
    <name evidence="6" type="primary">yxlF_2</name>
    <name evidence="6" type="ORF">Mterra_02010</name>
</gene>
<organism evidence="6 7">
    <name type="scientific">Calidithermus terrae</name>
    <dbReference type="NCBI Taxonomy" id="1408545"/>
    <lineage>
        <taxon>Bacteria</taxon>
        <taxon>Thermotogati</taxon>
        <taxon>Deinococcota</taxon>
        <taxon>Deinococci</taxon>
        <taxon>Thermales</taxon>
        <taxon>Thermaceae</taxon>
        <taxon>Calidithermus</taxon>
    </lineage>
</organism>
<dbReference type="SUPFAM" id="SSF52540">
    <property type="entry name" value="P-loop containing nucleoside triphosphate hydrolases"/>
    <property type="match status" value="1"/>
</dbReference>
<evidence type="ECO:0000313" key="7">
    <source>
        <dbReference type="Proteomes" id="UP000265715"/>
    </source>
</evidence>
<dbReference type="InterPro" id="IPR027417">
    <property type="entry name" value="P-loop_NTPase"/>
</dbReference>
<dbReference type="Proteomes" id="UP000265715">
    <property type="component" value="Unassembled WGS sequence"/>
</dbReference>
<evidence type="ECO:0000256" key="3">
    <source>
        <dbReference type="ARBA" id="ARBA00022741"/>
    </source>
</evidence>
<dbReference type="EMBL" id="QXDL01000075">
    <property type="protein sequence ID" value="RIH84366.1"/>
    <property type="molecule type" value="Genomic_DNA"/>
</dbReference>
<keyword evidence="2" id="KW-0813">Transport</keyword>
<dbReference type="AlphaFoldDB" id="A0A399EL44"/>
<accession>A0A399EL44</accession>
<feature type="domain" description="ABC transporter" evidence="5">
    <location>
        <begin position="20"/>
        <end position="247"/>
    </location>
</feature>
<dbReference type="Gene3D" id="3.40.50.300">
    <property type="entry name" value="P-loop containing nucleotide triphosphate hydrolases"/>
    <property type="match status" value="1"/>
</dbReference>
<keyword evidence="6" id="KW-0378">Hydrolase</keyword>
<dbReference type="Pfam" id="PF00005">
    <property type="entry name" value="ABC_tran"/>
    <property type="match status" value="1"/>
</dbReference>
<dbReference type="RefSeq" id="WP_119315105.1">
    <property type="nucleotide sequence ID" value="NZ_QXDL01000075.1"/>
</dbReference>
<keyword evidence="3" id="KW-0547">Nucleotide-binding</keyword>
<dbReference type="GO" id="GO:0016887">
    <property type="term" value="F:ATP hydrolysis activity"/>
    <property type="evidence" value="ECO:0007669"/>
    <property type="project" value="InterPro"/>
</dbReference>
<proteinExistence type="inferred from homology"/>
<protein>
    <submittedName>
        <fullName evidence="6">Putative ABC transporter ATP-binding protein YxlF</fullName>
        <ecNumber evidence="6">3.6.3.-</ecNumber>
    </submittedName>
</protein>
<evidence type="ECO:0000313" key="6">
    <source>
        <dbReference type="EMBL" id="RIH84366.1"/>
    </source>
</evidence>